<dbReference type="Pfam" id="PF14262">
    <property type="entry name" value="Cthe_2159"/>
    <property type="match status" value="1"/>
</dbReference>
<protein>
    <submittedName>
        <fullName evidence="2">Carbohydrate-binding domain-containing protein</fullName>
    </submittedName>
</protein>
<accession>A0ABS3IDT4</accession>
<reference evidence="3" key="1">
    <citation type="submission" date="2023-07" db="EMBL/GenBank/DDBJ databases">
        <title>Myceligenerans salitolerans sp. nov., a halotolerant actinomycete isolated from a salt lake in Xinjiang, China.</title>
        <authorList>
            <person name="Guan T."/>
        </authorList>
    </citation>
    <scope>NUCLEOTIDE SEQUENCE [LARGE SCALE GENOMIC DNA]</scope>
    <source>
        <strain evidence="3">XHU 5031</strain>
    </source>
</reference>
<organism evidence="2 3">
    <name type="scientific">Myceligenerans salitolerans</name>
    <dbReference type="NCBI Taxonomy" id="1230528"/>
    <lineage>
        <taxon>Bacteria</taxon>
        <taxon>Bacillati</taxon>
        <taxon>Actinomycetota</taxon>
        <taxon>Actinomycetes</taxon>
        <taxon>Micrococcales</taxon>
        <taxon>Promicromonosporaceae</taxon>
        <taxon>Myceligenerans</taxon>
    </lineage>
</organism>
<proteinExistence type="predicted"/>
<evidence type="ECO:0000313" key="2">
    <source>
        <dbReference type="EMBL" id="MBO0611090.1"/>
    </source>
</evidence>
<dbReference type="RefSeq" id="WP_207277034.1">
    <property type="nucleotide sequence ID" value="NZ_JAFMPK010000048.1"/>
</dbReference>
<sequence>MRIKRPKTLLAAALAAYLAVATLTGCSLSSAAETIGTESSTSTSSATSSTDVALTTDDALADNKDHAETAALADETWDEADEVRVTLDGDTAEASGAGVEVDGSTVTITAPGTYRLTGTLTDGQVVVSSEADGLVRLVLDGADITSATTSAIAVMEADDVSVVLADGSENFLRDAAEYEYEGDEDEPNAALFSKDSMVISGDGSLGVTGNANDGITSKDGLVIAGGTITVEAADDAVRGKDYLVVTGGTLDVTASGDGLKADNEDGTDDDGDTVGYAAFLGGEVTVSSGDDGVHAESDLVVADGTLTVTRSAEGLEGAHVLVAGGTTDVTASDDGLNAAGATGTTSGGMGGESVGDFSLAVTGGALTVDAGGDGLDSNGTTTVTGGDVTVLGPTSNGNGALDSQGTFTVDGGNLVAVGPSGMTQAPDGGSAQAWVVATFDTLAAGTEVRVVGDGGSVLAALTLTKDAQSIVLSAPDLVDGRTYTVLAAGSEVATVTAGEAVTEGTGGVGRGRRG</sequence>
<feature type="signal peptide" evidence="1">
    <location>
        <begin position="1"/>
        <end position="31"/>
    </location>
</feature>
<evidence type="ECO:0000256" key="1">
    <source>
        <dbReference type="SAM" id="SignalP"/>
    </source>
</evidence>
<keyword evidence="1" id="KW-0732">Signal</keyword>
<keyword evidence="3" id="KW-1185">Reference proteome</keyword>
<dbReference type="InterPro" id="IPR025584">
    <property type="entry name" value="Cthe_2159"/>
</dbReference>
<comment type="caution">
    <text evidence="2">The sequence shown here is derived from an EMBL/GenBank/DDBJ whole genome shotgun (WGS) entry which is preliminary data.</text>
</comment>
<gene>
    <name evidence="2" type="ORF">J0911_18885</name>
</gene>
<feature type="chain" id="PRO_5046777847" evidence="1">
    <location>
        <begin position="32"/>
        <end position="514"/>
    </location>
</feature>
<dbReference type="PROSITE" id="PS51257">
    <property type="entry name" value="PROKAR_LIPOPROTEIN"/>
    <property type="match status" value="1"/>
</dbReference>
<name>A0ABS3IDT4_9MICO</name>
<dbReference type="EMBL" id="JAFMPK010000048">
    <property type="protein sequence ID" value="MBO0611090.1"/>
    <property type="molecule type" value="Genomic_DNA"/>
</dbReference>
<evidence type="ECO:0000313" key="3">
    <source>
        <dbReference type="Proteomes" id="UP000664617"/>
    </source>
</evidence>
<dbReference type="Proteomes" id="UP000664617">
    <property type="component" value="Unassembled WGS sequence"/>
</dbReference>